<dbReference type="Proteomes" id="UP000269721">
    <property type="component" value="Unassembled WGS sequence"/>
</dbReference>
<name>A0A4V1IRK8_9FUNG</name>
<protein>
    <submittedName>
        <fullName evidence="2">Uncharacterized protein</fullName>
    </submittedName>
</protein>
<evidence type="ECO:0000313" key="2">
    <source>
        <dbReference type="EMBL" id="RKO90407.1"/>
    </source>
</evidence>
<feature type="region of interest" description="Disordered" evidence="1">
    <location>
        <begin position="200"/>
        <end position="222"/>
    </location>
</feature>
<accession>A0A4V1IRK8</accession>
<reference evidence="3" key="1">
    <citation type="journal article" date="2018" name="Nat. Microbiol.">
        <title>Leveraging single-cell genomics to expand the fungal tree of life.</title>
        <authorList>
            <person name="Ahrendt S.R."/>
            <person name="Quandt C.A."/>
            <person name="Ciobanu D."/>
            <person name="Clum A."/>
            <person name="Salamov A."/>
            <person name="Andreopoulos B."/>
            <person name="Cheng J.F."/>
            <person name="Woyke T."/>
            <person name="Pelin A."/>
            <person name="Henrissat B."/>
            <person name="Reynolds N.K."/>
            <person name="Benny G.L."/>
            <person name="Smith M.E."/>
            <person name="James T.Y."/>
            <person name="Grigoriev I.V."/>
        </authorList>
    </citation>
    <scope>NUCLEOTIDE SEQUENCE [LARGE SCALE GENOMIC DNA]</scope>
</reference>
<feature type="compositionally biased region" description="Basic and acidic residues" evidence="1">
    <location>
        <begin position="440"/>
        <end position="449"/>
    </location>
</feature>
<dbReference type="EMBL" id="KZ995574">
    <property type="protein sequence ID" value="RKO90407.1"/>
    <property type="molecule type" value="Genomic_DNA"/>
</dbReference>
<organism evidence="2 3">
    <name type="scientific">Blyttiomyces helicus</name>
    <dbReference type="NCBI Taxonomy" id="388810"/>
    <lineage>
        <taxon>Eukaryota</taxon>
        <taxon>Fungi</taxon>
        <taxon>Fungi incertae sedis</taxon>
        <taxon>Chytridiomycota</taxon>
        <taxon>Chytridiomycota incertae sedis</taxon>
        <taxon>Chytridiomycetes</taxon>
        <taxon>Chytridiomycetes incertae sedis</taxon>
        <taxon>Blyttiomyces</taxon>
    </lineage>
</organism>
<sequence length="465" mass="50408">MIPVVGVHHYPVFPDMPRIDPAVGPGPRDIEIPVRVPAATDEHPAFREDSKGLSPSHTRGNRDPLHIRGIAAEDLVAIFGAMLLTSGGDVAGGVDAYCVQPAWLSQLVGKGVDKTDESIARWQVGPSVDENDWRAINQPGNIEASPKTPFSLPGAHARATWNVPGPKHPAGMALGGAAPPFAATHYNDDARENRDEEFVAPEGEDCGGENHGRGERDRDGVLISGSPGECKKLLEKQVRQPDAATPAASFSGSRLSIWERSRQGRWHDTTTLHTASDSCRRSAQEAASGLTVSDLGKYVELRQAGEGETGLKTTPTRRLAPYVDGYHQTINNEVHFPHPRGCVRRRCGQRPYFAVIAPQLSARTRCVQGGLQAGDYQGDPPAMKARASSLIFNDPNEISTMSCSDFFSWFCMCLGAWGKTAFRRLVITKDGSNGRAPSRARGDAYDRQVQRRPQPTENSSCQSCC</sequence>
<gene>
    <name evidence="2" type="ORF">BDK51DRAFT_36931</name>
</gene>
<proteinExistence type="predicted"/>
<keyword evidence="3" id="KW-1185">Reference proteome</keyword>
<evidence type="ECO:0000313" key="3">
    <source>
        <dbReference type="Proteomes" id="UP000269721"/>
    </source>
</evidence>
<feature type="region of interest" description="Disordered" evidence="1">
    <location>
        <begin position="432"/>
        <end position="465"/>
    </location>
</feature>
<feature type="compositionally biased region" description="Basic and acidic residues" evidence="1">
    <location>
        <begin position="208"/>
        <end position="220"/>
    </location>
</feature>
<dbReference type="AlphaFoldDB" id="A0A4V1IRK8"/>
<evidence type="ECO:0000256" key="1">
    <source>
        <dbReference type="SAM" id="MobiDB-lite"/>
    </source>
</evidence>
<feature type="compositionally biased region" description="Polar residues" evidence="1">
    <location>
        <begin position="451"/>
        <end position="465"/>
    </location>
</feature>
<feature type="region of interest" description="Disordered" evidence="1">
    <location>
        <begin position="45"/>
        <end position="64"/>
    </location>
</feature>